<feature type="domain" description="PPM-type phosphatase" evidence="1">
    <location>
        <begin position="9"/>
        <end position="244"/>
    </location>
</feature>
<dbReference type="SMART" id="SM00332">
    <property type="entry name" value="PP2Cc"/>
    <property type="match status" value="1"/>
</dbReference>
<dbReference type="InterPro" id="IPR001932">
    <property type="entry name" value="PPM-type_phosphatase-like_dom"/>
</dbReference>
<dbReference type="PROSITE" id="PS51746">
    <property type="entry name" value="PPM_2"/>
    <property type="match status" value="1"/>
</dbReference>
<dbReference type="Proteomes" id="UP000807825">
    <property type="component" value="Unassembled WGS sequence"/>
</dbReference>
<evidence type="ECO:0000313" key="2">
    <source>
        <dbReference type="EMBL" id="MBI5250893.1"/>
    </source>
</evidence>
<sequence>MSYRPRKWKTGCLTDVGNVRRTNEDCLYVNEEAGLFLVADGMGGHKAGEVASALAVKLVSSLIEERLESDVDRALLVRAAIRKANGVIFNKSAGNTAWSEMGTTLVLALMADHQMVIAPVGDSRAYSITSKRITQLTEDHTFVADWVRKGLLTKVQARNHHQRHGLTEAVGVTEDVGIEVFVRSRQDDECLLLCSDGLTDMMDDEEILEIVASAKDPQAACDNLVQAANSHGGDDNISVVLVCPRHS</sequence>
<dbReference type="SMART" id="SM00331">
    <property type="entry name" value="PP2C_SIG"/>
    <property type="match status" value="1"/>
</dbReference>
<dbReference type="AlphaFoldDB" id="A0A9D6V541"/>
<dbReference type="Pfam" id="PF13672">
    <property type="entry name" value="PP2C_2"/>
    <property type="match status" value="1"/>
</dbReference>
<proteinExistence type="predicted"/>
<protein>
    <submittedName>
        <fullName evidence="2">Stp1/IreP family PP2C-type Ser/Thr phosphatase</fullName>
    </submittedName>
</protein>
<dbReference type="SUPFAM" id="SSF81606">
    <property type="entry name" value="PP2C-like"/>
    <property type="match status" value="1"/>
</dbReference>
<reference evidence="2" key="1">
    <citation type="submission" date="2020-07" db="EMBL/GenBank/DDBJ databases">
        <title>Huge and variable diversity of episymbiotic CPR bacteria and DPANN archaea in groundwater ecosystems.</title>
        <authorList>
            <person name="He C.Y."/>
            <person name="Keren R."/>
            <person name="Whittaker M."/>
            <person name="Farag I.F."/>
            <person name="Doudna J."/>
            <person name="Cate J.H.D."/>
            <person name="Banfield J.F."/>
        </authorList>
    </citation>
    <scope>NUCLEOTIDE SEQUENCE</scope>
    <source>
        <strain evidence="2">NC_groundwater_1664_Pr3_B-0.1um_52_9</strain>
    </source>
</reference>
<dbReference type="CDD" id="cd00143">
    <property type="entry name" value="PP2Cc"/>
    <property type="match status" value="1"/>
</dbReference>
<name>A0A9D6V541_9BACT</name>
<dbReference type="EMBL" id="JACRDE010000403">
    <property type="protein sequence ID" value="MBI5250893.1"/>
    <property type="molecule type" value="Genomic_DNA"/>
</dbReference>
<evidence type="ECO:0000313" key="3">
    <source>
        <dbReference type="Proteomes" id="UP000807825"/>
    </source>
</evidence>
<dbReference type="Gene3D" id="3.60.40.10">
    <property type="entry name" value="PPM-type phosphatase domain"/>
    <property type="match status" value="1"/>
</dbReference>
<dbReference type="InterPro" id="IPR036457">
    <property type="entry name" value="PPM-type-like_dom_sf"/>
</dbReference>
<evidence type="ECO:0000259" key="1">
    <source>
        <dbReference type="PROSITE" id="PS51746"/>
    </source>
</evidence>
<comment type="caution">
    <text evidence="2">The sequence shown here is derived from an EMBL/GenBank/DDBJ whole genome shotgun (WGS) entry which is preliminary data.</text>
</comment>
<dbReference type="InterPro" id="IPR015655">
    <property type="entry name" value="PP2C"/>
</dbReference>
<accession>A0A9D6V541</accession>
<dbReference type="GO" id="GO:0004722">
    <property type="term" value="F:protein serine/threonine phosphatase activity"/>
    <property type="evidence" value="ECO:0007669"/>
    <property type="project" value="InterPro"/>
</dbReference>
<dbReference type="PANTHER" id="PTHR47992">
    <property type="entry name" value="PROTEIN PHOSPHATASE"/>
    <property type="match status" value="1"/>
</dbReference>
<organism evidence="2 3">
    <name type="scientific">Desulfomonile tiedjei</name>
    <dbReference type="NCBI Taxonomy" id="2358"/>
    <lineage>
        <taxon>Bacteria</taxon>
        <taxon>Pseudomonadati</taxon>
        <taxon>Thermodesulfobacteriota</taxon>
        <taxon>Desulfomonilia</taxon>
        <taxon>Desulfomonilales</taxon>
        <taxon>Desulfomonilaceae</taxon>
        <taxon>Desulfomonile</taxon>
    </lineage>
</organism>
<gene>
    <name evidence="2" type="ORF">HY912_15505</name>
</gene>
<dbReference type="NCBIfam" id="NF033484">
    <property type="entry name" value="Stp1_PP2C_phos"/>
    <property type="match status" value="1"/>
</dbReference>